<dbReference type="RefSeq" id="WP_155144131.1">
    <property type="nucleotide sequence ID" value="NZ_JADMOV010000002.1"/>
</dbReference>
<comment type="caution">
    <text evidence="6">The sequence shown here is derived from an EMBL/GenBank/DDBJ whole genome shotgun (WGS) entry which is preliminary data.</text>
</comment>
<evidence type="ECO:0000256" key="2">
    <source>
        <dbReference type="ARBA" id="ARBA00023125"/>
    </source>
</evidence>
<feature type="domain" description="Peptidase S24/S26A/S26B/S26C" evidence="4">
    <location>
        <begin position="105"/>
        <end position="203"/>
    </location>
</feature>
<protein>
    <recommendedName>
        <fullName evidence="8">Peptidase S24/S26A/S26B/S26C domain-containing protein</fullName>
    </recommendedName>
</protein>
<dbReference type="SUPFAM" id="SSF51306">
    <property type="entry name" value="LexA/Signal peptidase"/>
    <property type="match status" value="1"/>
</dbReference>
<evidence type="ECO:0000259" key="5">
    <source>
        <dbReference type="Pfam" id="PF07022"/>
    </source>
</evidence>
<dbReference type="PANTHER" id="PTHR40661">
    <property type="match status" value="1"/>
</dbReference>
<evidence type="ECO:0000259" key="4">
    <source>
        <dbReference type="Pfam" id="PF00717"/>
    </source>
</evidence>
<evidence type="ECO:0000256" key="3">
    <source>
        <dbReference type="ARBA" id="ARBA00023163"/>
    </source>
</evidence>
<keyword evidence="7" id="KW-1185">Reference proteome</keyword>
<dbReference type="InterPro" id="IPR010982">
    <property type="entry name" value="Lambda_DNA-bd_dom_sf"/>
</dbReference>
<dbReference type="Proteomes" id="UP000434916">
    <property type="component" value="Unassembled WGS sequence"/>
</dbReference>
<evidence type="ECO:0000313" key="7">
    <source>
        <dbReference type="Proteomes" id="UP000434916"/>
    </source>
</evidence>
<evidence type="ECO:0008006" key="8">
    <source>
        <dbReference type="Google" id="ProtNLM"/>
    </source>
</evidence>
<sequence length="220" mass="25487">MGKNLDKSAVLDRIKEHYSLRGNADLARFLGVAPNTITNWYNRLTFDIDAIYTKCEGIDFNWLLTGITSCSQKEKEEILPEINYKYKGAPYYNVDFIGGFDIVFNDQTRNPDYYINFEPYNKPGVIWCNITGHSMEPELNNGDFIAMKEMTSPIEYLPSGEIYGIITDDYRTVKRIRMSDKEGFVRLIPTNKSPEYREQDIPVSMIRKVFAVLGSMHRLF</sequence>
<keyword evidence="1" id="KW-0805">Transcription regulation</keyword>
<dbReference type="CDD" id="cd06529">
    <property type="entry name" value="S24_LexA-like"/>
    <property type="match status" value="1"/>
</dbReference>
<evidence type="ECO:0000313" key="6">
    <source>
        <dbReference type="EMBL" id="MTU40554.1"/>
    </source>
</evidence>
<dbReference type="PANTHER" id="PTHR40661:SF1">
    <property type="entry name" value="HTH CRO_C1-TYPE DOMAIN-CONTAINING PROTEIN"/>
    <property type="match status" value="1"/>
</dbReference>
<dbReference type="Pfam" id="PF00717">
    <property type="entry name" value="Peptidase_S24"/>
    <property type="match status" value="1"/>
</dbReference>
<name>A0ABW9SCN4_9BACT</name>
<proteinExistence type="predicted"/>
<keyword evidence="3" id="KW-0804">Transcription</keyword>
<feature type="domain" description="Bacteriophage CI repressor N-terminal" evidence="5">
    <location>
        <begin position="9"/>
        <end position="66"/>
    </location>
</feature>
<organism evidence="6 7">
    <name type="scientific">Parabacteroides merdae</name>
    <dbReference type="NCBI Taxonomy" id="46503"/>
    <lineage>
        <taxon>Bacteria</taxon>
        <taxon>Pseudomonadati</taxon>
        <taxon>Bacteroidota</taxon>
        <taxon>Bacteroidia</taxon>
        <taxon>Bacteroidales</taxon>
        <taxon>Tannerellaceae</taxon>
        <taxon>Parabacteroides</taxon>
    </lineage>
</organism>
<gene>
    <name evidence="6" type="ORF">GMD82_14050</name>
</gene>
<evidence type="ECO:0000256" key="1">
    <source>
        <dbReference type="ARBA" id="ARBA00023015"/>
    </source>
</evidence>
<dbReference type="InterPro" id="IPR039418">
    <property type="entry name" value="LexA-like"/>
</dbReference>
<dbReference type="InterPro" id="IPR010744">
    <property type="entry name" value="Phage_CI_N"/>
</dbReference>
<dbReference type="EMBL" id="WNCN01000019">
    <property type="protein sequence ID" value="MTU40554.1"/>
    <property type="molecule type" value="Genomic_DNA"/>
</dbReference>
<reference evidence="6 7" key="1">
    <citation type="journal article" date="2019" name="Nat. Med.">
        <title>A library of human gut bacterial isolates paired with longitudinal multiomics data enables mechanistic microbiome research.</title>
        <authorList>
            <person name="Poyet M."/>
            <person name="Groussin M."/>
            <person name="Gibbons S.M."/>
            <person name="Avila-Pacheco J."/>
            <person name="Jiang X."/>
            <person name="Kearney S.M."/>
            <person name="Perrotta A.R."/>
            <person name="Berdy B."/>
            <person name="Zhao S."/>
            <person name="Lieberman T.D."/>
            <person name="Swanson P.K."/>
            <person name="Smith M."/>
            <person name="Roesemann S."/>
            <person name="Alexander J.E."/>
            <person name="Rich S.A."/>
            <person name="Livny J."/>
            <person name="Vlamakis H."/>
            <person name="Clish C."/>
            <person name="Bullock K."/>
            <person name="Deik A."/>
            <person name="Scott J."/>
            <person name="Pierce K.A."/>
            <person name="Xavier R.J."/>
            <person name="Alm E.J."/>
        </authorList>
    </citation>
    <scope>NUCLEOTIDE SEQUENCE [LARGE SCALE GENOMIC DNA]</scope>
    <source>
        <strain evidence="6 7">BIOML-A29</strain>
    </source>
</reference>
<keyword evidence="2" id="KW-0238">DNA-binding</keyword>
<dbReference type="InterPro" id="IPR015927">
    <property type="entry name" value="Peptidase_S24_S26A/B/C"/>
</dbReference>
<accession>A0ABW9SCN4</accession>
<dbReference type="Gene3D" id="1.10.260.40">
    <property type="entry name" value="lambda repressor-like DNA-binding domains"/>
    <property type="match status" value="1"/>
</dbReference>
<dbReference type="Pfam" id="PF07022">
    <property type="entry name" value="Phage_CI_repr"/>
    <property type="match status" value="1"/>
</dbReference>
<dbReference type="InterPro" id="IPR036286">
    <property type="entry name" value="LexA/Signal_pep-like_sf"/>
</dbReference>
<dbReference type="Gene3D" id="2.10.109.10">
    <property type="entry name" value="Umud Fragment, subunit A"/>
    <property type="match status" value="1"/>
</dbReference>